<dbReference type="AlphaFoldDB" id="H6RDZ7"/>
<proteinExistence type="predicted"/>
<name>H6RDZ7_9BACT</name>
<feature type="domain" description="Gliding motility protein GldL-like N-terminal" evidence="2">
    <location>
        <begin position="16"/>
        <end position="75"/>
    </location>
</feature>
<dbReference type="Pfam" id="PF22827">
    <property type="entry name" value="GldL_N"/>
    <property type="match status" value="1"/>
</dbReference>
<protein>
    <submittedName>
        <fullName evidence="3">Gliding motility-associated protein GldL</fullName>
    </submittedName>
</protein>
<dbReference type="EMBL" id="FO117575">
    <property type="protein sequence ID" value="CCF99258.1"/>
    <property type="molecule type" value="Genomic_DNA"/>
</dbReference>
<evidence type="ECO:0000256" key="1">
    <source>
        <dbReference type="SAM" id="Phobius"/>
    </source>
</evidence>
<dbReference type="NCBIfam" id="TIGR03513">
    <property type="entry name" value="GldL_gliding"/>
    <property type="match status" value="1"/>
</dbReference>
<dbReference type="InterPro" id="IPR055087">
    <property type="entry name" value="GldL-like_N"/>
</dbReference>
<dbReference type="InterPro" id="IPR019852">
    <property type="entry name" value="Motility-assoc_prot_GldL"/>
</dbReference>
<evidence type="ECO:0000313" key="3">
    <source>
        <dbReference type="EMBL" id="CCF99258.1"/>
    </source>
</evidence>
<reference evidence="3" key="1">
    <citation type="journal article" date="2012" name="Environ. Microbiol.">
        <title>Genomic content of uncultured Bacteroidetes from contrasting oceanic provinces in the North Atlantic Ocean.</title>
        <authorList>
            <person name="Gomez-Pereira P.R."/>
            <person name="Schuler M."/>
            <person name="Fuchs B.M."/>
            <person name="Bennke C."/>
            <person name="Teeling H."/>
            <person name="Waldmann J."/>
            <person name="Richter M."/>
            <person name="Barbe V."/>
            <person name="Bataille E."/>
            <person name="Glockner F.O."/>
            <person name="Amann R."/>
        </authorList>
    </citation>
    <scope>NUCLEOTIDE SEQUENCE</scope>
</reference>
<reference evidence="3" key="2">
    <citation type="submission" date="2012-02" db="EMBL/GenBank/DDBJ databases">
        <authorList>
            <person name="Genoscope - CEA"/>
        </authorList>
    </citation>
    <scope>NUCLEOTIDE SEQUENCE</scope>
</reference>
<keyword evidence="1" id="KW-0812">Transmembrane</keyword>
<sequence>MSFIKTKGFKYFKNFIIGVGAAVVMVGALMKITSHPMGNTFITIGLLTEAFLFLMLGLLPPEKDYYWEKLYPGLDAYSANISPLTAGEASRPLNAEAVENNLGGMLNELQSMSKSMGSLKALQEVDFAETSEQLKSMNNFYTRMTEAMSTLNETVEDTKLYKEQLTSLNKNLGSLNGVYGNVLSAFNVNTGNK</sequence>
<feature type="transmembrane region" description="Helical" evidence="1">
    <location>
        <begin position="38"/>
        <end position="59"/>
    </location>
</feature>
<feature type="transmembrane region" description="Helical" evidence="1">
    <location>
        <begin position="12"/>
        <end position="32"/>
    </location>
</feature>
<gene>
    <name evidence="3" type="primary">gldL</name>
    <name evidence="3" type="ORF">VIS_S3AVA40004</name>
</gene>
<keyword evidence="1" id="KW-1133">Transmembrane helix</keyword>
<keyword evidence="1" id="KW-0472">Membrane</keyword>
<organism evidence="3">
    <name type="scientific">uncultured Flavobacteriia bacterium</name>
    <dbReference type="NCBI Taxonomy" id="212695"/>
    <lineage>
        <taxon>Bacteria</taxon>
        <taxon>Pseudomonadati</taxon>
        <taxon>Bacteroidota</taxon>
        <taxon>Flavobacteriia</taxon>
        <taxon>environmental samples</taxon>
    </lineage>
</organism>
<accession>H6RDZ7</accession>
<evidence type="ECO:0000259" key="2">
    <source>
        <dbReference type="Pfam" id="PF22827"/>
    </source>
</evidence>